<proteinExistence type="predicted"/>
<sequence>MQYLIFSLWTYLRTNCNAK</sequence>
<accession>A0A0E9U705</accession>
<evidence type="ECO:0000313" key="1">
    <source>
        <dbReference type="EMBL" id="JAH61626.1"/>
    </source>
</evidence>
<dbReference type="AlphaFoldDB" id="A0A0E9U705"/>
<name>A0A0E9U705_ANGAN</name>
<dbReference type="EMBL" id="GBXM01046951">
    <property type="protein sequence ID" value="JAH61626.1"/>
    <property type="molecule type" value="Transcribed_RNA"/>
</dbReference>
<reference evidence="1" key="2">
    <citation type="journal article" date="2015" name="Fish Shellfish Immunol.">
        <title>Early steps in the European eel (Anguilla anguilla)-Vibrio vulnificus interaction in the gills: Role of the RtxA13 toxin.</title>
        <authorList>
            <person name="Callol A."/>
            <person name="Pajuelo D."/>
            <person name="Ebbesson L."/>
            <person name="Teles M."/>
            <person name="MacKenzie S."/>
            <person name="Amaro C."/>
        </authorList>
    </citation>
    <scope>NUCLEOTIDE SEQUENCE</scope>
</reference>
<organism evidence="1">
    <name type="scientific">Anguilla anguilla</name>
    <name type="common">European freshwater eel</name>
    <name type="synonym">Muraena anguilla</name>
    <dbReference type="NCBI Taxonomy" id="7936"/>
    <lineage>
        <taxon>Eukaryota</taxon>
        <taxon>Metazoa</taxon>
        <taxon>Chordata</taxon>
        <taxon>Craniata</taxon>
        <taxon>Vertebrata</taxon>
        <taxon>Euteleostomi</taxon>
        <taxon>Actinopterygii</taxon>
        <taxon>Neopterygii</taxon>
        <taxon>Teleostei</taxon>
        <taxon>Anguilliformes</taxon>
        <taxon>Anguillidae</taxon>
        <taxon>Anguilla</taxon>
    </lineage>
</organism>
<protein>
    <submittedName>
        <fullName evidence="1">Uncharacterized protein</fullName>
    </submittedName>
</protein>
<reference evidence="1" key="1">
    <citation type="submission" date="2014-11" db="EMBL/GenBank/DDBJ databases">
        <authorList>
            <person name="Amaro Gonzalez C."/>
        </authorList>
    </citation>
    <scope>NUCLEOTIDE SEQUENCE</scope>
</reference>